<comment type="caution">
    <text evidence="4">The sequence shown here is derived from an EMBL/GenBank/DDBJ whole genome shotgun (WGS) entry which is preliminary data.</text>
</comment>
<proteinExistence type="predicted"/>
<organism evidence="4 5">
    <name type="scientific">Streptomyces halstedii</name>
    <dbReference type="NCBI Taxonomy" id="1944"/>
    <lineage>
        <taxon>Bacteria</taxon>
        <taxon>Bacillati</taxon>
        <taxon>Actinomycetota</taxon>
        <taxon>Actinomycetes</taxon>
        <taxon>Kitasatosporales</taxon>
        <taxon>Streptomycetaceae</taxon>
        <taxon>Streptomyces</taxon>
    </lineage>
</organism>
<dbReference type="Proteomes" id="UP000471293">
    <property type="component" value="Unassembled WGS sequence"/>
</dbReference>
<keyword evidence="1" id="KW-0238">DNA-binding</keyword>
<sequence length="112" mass="12713">MAIRSIVESDLSGKPDAATATFGLGDTWYEVDLTPEERKKLEEALEPYLKVGRKARQAAPTKKRVVPKTTIEERDVIRAWAKKNGYELAERGRIPRKIMKAYDEAHGIDRSK</sequence>
<dbReference type="Pfam" id="PF23359">
    <property type="entry name" value="Lsr2_DNA-bd"/>
    <property type="match status" value="1"/>
</dbReference>
<evidence type="ECO:0000259" key="2">
    <source>
        <dbReference type="Pfam" id="PF11774"/>
    </source>
</evidence>
<feature type="domain" description="Lsr2 DNA-binding" evidence="3">
    <location>
        <begin position="76"/>
        <end position="105"/>
    </location>
</feature>
<dbReference type="Pfam" id="PF11774">
    <property type="entry name" value="Lsr2"/>
    <property type="match status" value="1"/>
</dbReference>
<protein>
    <submittedName>
        <fullName evidence="4">Lsr2 family protein</fullName>
    </submittedName>
</protein>
<dbReference type="GO" id="GO:0016746">
    <property type="term" value="F:acyltransferase activity"/>
    <property type="evidence" value="ECO:0007669"/>
    <property type="project" value="InterPro"/>
</dbReference>
<reference evidence="4 5" key="1">
    <citation type="submission" date="2020-01" db="EMBL/GenBank/DDBJ databases">
        <title>Insect and environment-associated Actinomycetes.</title>
        <authorList>
            <person name="Currrie C."/>
            <person name="Chevrette M."/>
            <person name="Carlson C."/>
            <person name="Stubbendieck R."/>
            <person name="Wendt-Pienkowski E."/>
        </authorList>
    </citation>
    <scope>NUCLEOTIDE SEQUENCE [LARGE SCALE GENOMIC DNA]</scope>
    <source>
        <strain evidence="4 5">SID11342</strain>
    </source>
</reference>
<dbReference type="InterPro" id="IPR024412">
    <property type="entry name" value="Lsr2_dim_dom"/>
</dbReference>
<dbReference type="InterPro" id="IPR055370">
    <property type="entry name" value="Lsr2_DNA-bd"/>
</dbReference>
<dbReference type="EMBL" id="JAAGLQ010000569">
    <property type="protein sequence ID" value="NEA18981.1"/>
    <property type="molecule type" value="Genomic_DNA"/>
</dbReference>
<dbReference type="GO" id="GO:0003677">
    <property type="term" value="F:DNA binding"/>
    <property type="evidence" value="ECO:0007669"/>
    <property type="project" value="UniProtKB-KW"/>
</dbReference>
<evidence type="ECO:0000313" key="4">
    <source>
        <dbReference type="EMBL" id="NEA18981.1"/>
    </source>
</evidence>
<dbReference type="AlphaFoldDB" id="A0A6N9U560"/>
<dbReference type="InterPro" id="IPR042261">
    <property type="entry name" value="Lsr2-like_dimerization"/>
</dbReference>
<evidence type="ECO:0000259" key="3">
    <source>
        <dbReference type="Pfam" id="PF23359"/>
    </source>
</evidence>
<name>A0A6N9U560_STRHA</name>
<gene>
    <name evidence="4" type="ORF">G3I29_26480</name>
</gene>
<evidence type="ECO:0000256" key="1">
    <source>
        <dbReference type="ARBA" id="ARBA00023125"/>
    </source>
</evidence>
<dbReference type="InterPro" id="IPR036625">
    <property type="entry name" value="E3-bd_dom_sf"/>
</dbReference>
<dbReference type="Gene3D" id="3.30.60.230">
    <property type="entry name" value="Lsr2, dimerization domain"/>
    <property type="match status" value="1"/>
</dbReference>
<dbReference type="RefSeq" id="WP_164348167.1">
    <property type="nucleotide sequence ID" value="NZ_JAAGLQ010000569.1"/>
</dbReference>
<feature type="domain" description="Lsr2 dimerization" evidence="2">
    <location>
        <begin position="1"/>
        <end position="55"/>
    </location>
</feature>
<dbReference type="Gene3D" id="4.10.320.10">
    <property type="entry name" value="E3-binding domain"/>
    <property type="match status" value="1"/>
</dbReference>
<evidence type="ECO:0000313" key="5">
    <source>
        <dbReference type="Proteomes" id="UP000471293"/>
    </source>
</evidence>
<accession>A0A6N9U560</accession>